<dbReference type="InterPro" id="IPR051423">
    <property type="entry name" value="CD225/Dispanin"/>
</dbReference>
<dbReference type="KEGG" id="pbt:ING2E5B_1941"/>
<dbReference type="PANTHER" id="PTHR14948:SF44">
    <property type="entry name" value="PROLINE-RICH TRANSMEMBRANE PROTEIN 1-LIKE"/>
    <property type="match status" value="1"/>
</dbReference>
<keyword evidence="2 6" id="KW-0812">Transmembrane</keyword>
<evidence type="ECO:0000256" key="5">
    <source>
        <dbReference type="SAM" id="MobiDB-lite"/>
    </source>
</evidence>
<name>A0A098C2N9_9BACT</name>
<feature type="compositionally biased region" description="Low complexity" evidence="5">
    <location>
        <begin position="1"/>
        <end position="14"/>
    </location>
</feature>
<feature type="region of interest" description="Disordered" evidence="5">
    <location>
        <begin position="1"/>
        <end position="28"/>
    </location>
</feature>
<evidence type="ECO:0000256" key="2">
    <source>
        <dbReference type="ARBA" id="ARBA00022692"/>
    </source>
</evidence>
<feature type="transmembrane region" description="Helical" evidence="6">
    <location>
        <begin position="85"/>
        <end position="106"/>
    </location>
</feature>
<dbReference type="HOGENOM" id="CLU_140587_0_2_10"/>
<organism evidence="7 8">
    <name type="scientific">Fermentimonas caenicola</name>
    <dbReference type="NCBI Taxonomy" id="1562970"/>
    <lineage>
        <taxon>Bacteria</taxon>
        <taxon>Pseudomonadati</taxon>
        <taxon>Bacteroidota</taxon>
        <taxon>Bacteroidia</taxon>
        <taxon>Bacteroidales</taxon>
        <taxon>Dysgonomonadaceae</taxon>
        <taxon>Fermentimonas</taxon>
    </lineage>
</organism>
<dbReference type="AlphaFoldDB" id="A0A098C2N9"/>
<dbReference type="Pfam" id="PF04505">
    <property type="entry name" value="CD225"/>
    <property type="match status" value="1"/>
</dbReference>
<evidence type="ECO:0000256" key="1">
    <source>
        <dbReference type="ARBA" id="ARBA00004370"/>
    </source>
</evidence>
<sequence length="129" mass="14378">MEDNNSVPPVQDSQLPPPPPFTSNALNQDDEIPPLKPSNWLWQSIVATLFCCNVLGIVGIVYAAKVDVLYYNKKYTEAEKCAKSAKTWTLIAFVLGLISIIMWIVMMSTGNMPSYLEDIIENNASGYNF</sequence>
<dbReference type="PANTHER" id="PTHR14948">
    <property type="entry name" value="NG5"/>
    <property type="match status" value="1"/>
</dbReference>
<evidence type="ECO:0000256" key="3">
    <source>
        <dbReference type="ARBA" id="ARBA00022989"/>
    </source>
</evidence>
<keyword evidence="3 6" id="KW-1133">Transmembrane helix</keyword>
<accession>A0A098C2N9</accession>
<dbReference type="InterPro" id="IPR007593">
    <property type="entry name" value="CD225/Dispanin_fam"/>
</dbReference>
<evidence type="ECO:0000313" key="8">
    <source>
        <dbReference type="Proteomes" id="UP000032417"/>
    </source>
</evidence>
<dbReference type="GO" id="GO:0016020">
    <property type="term" value="C:membrane"/>
    <property type="evidence" value="ECO:0007669"/>
    <property type="project" value="UniProtKB-SubCell"/>
</dbReference>
<evidence type="ECO:0000256" key="4">
    <source>
        <dbReference type="ARBA" id="ARBA00023136"/>
    </source>
</evidence>
<evidence type="ECO:0000256" key="6">
    <source>
        <dbReference type="SAM" id="Phobius"/>
    </source>
</evidence>
<feature type="transmembrane region" description="Helical" evidence="6">
    <location>
        <begin position="40"/>
        <end position="64"/>
    </location>
</feature>
<evidence type="ECO:0008006" key="9">
    <source>
        <dbReference type="Google" id="ProtNLM"/>
    </source>
</evidence>
<gene>
    <name evidence="7" type="ORF">ING2E5B_1941</name>
</gene>
<proteinExistence type="predicted"/>
<protein>
    <recommendedName>
        <fullName evidence="9">Interferon-induced transmembrane protein</fullName>
    </recommendedName>
</protein>
<evidence type="ECO:0000313" key="7">
    <source>
        <dbReference type="EMBL" id="CEA16678.1"/>
    </source>
</evidence>
<comment type="subcellular location">
    <subcellularLocation>
        <location evidence="1">Membrane</location>
    </subcellularLocation>
</comment>
<dbReference type="Proteomes" id="UP000032417">
    <property type="component" value="Chromosome 1"/>
</dbReference>
<keyword evidence="4 6" id="KW-0472">Membrane</keyword>
<dbReference type="OrthoDB" id="9815705at2"/>
<dbReference type="EMBL" id="LN515532">
    <property type="protein sequence ID" value="CEA16678.1"/>
    <property type="molecule type" value="Genomic_DNA"/>
</dbReference>
<reference evidence="7 8" key="1">
    <citation type="submission" date="2014-08" db="EMBL/GenBank/DDBJ databases">
        <authorList>
            <person name="Wibberg D."/>
        </authorList>
    </citation>
    <scope>NUCLEOTIDE SEQUENCE [LARGE SCALE GENOMIC DNA]</scope>
    <source>
        <strain evidence="8">ING2-E5B</strain>
    </source>
</reference>
<keyword evidence="8" id="KW-1185">Reference proteome</keyword>
<dbReference type="STRING" id="1562970.ING2E5B_1941"/>